<evidence type="ECO:0000259" key="1">
    <source>
        <dbReference type="SMART" id="SM01022"/>
    </source>
</evidence>
<evidence type="ECO:0000313" key="2">
    <source>
        <dbReference type="EMBL" id="QCB94210.1"/>
    </source>
</evidence>
<dbReference type="RefSeq" id="WP_135971946.1">
    <property type="nucleotide sequence ID" value="NZ_CP039291.1"/>
</dbReference>
<dbReference type="Gene3D" id="3.10.400.10">
    <property type="entry name" value="Sulfate adenylyltransferase"/>
    <property type="match status" value="1"/>
</dbReference>
<sequence length="174" mass="18000">MDEPRTTAQDRADVQDDDGLLAFWQAAQGHLGLGRLGMVTGDTSDDVVTPPAWSFGVTEAEADAEVEAVLAGRKTATSGPRSAFEDLPGVGDVGIVLDGARRPRALVRVTDVQVVAAADVTAAHAAAELGSPADDVVERWRALNAGVDGAVLGDVVLERFEVVYPTDGPAPAVD</sequence>
<dbReference type="AlphaFoldDB" id="A0A4P7SJD9"/>
<dbReference type="OrthoDB" id="9807542at2"/>
<evidence type="ECO:0000313" key="3">
    <source>
        <dbReference type="Proteomes" id="UP000296469"/>
    </source>
</evidence>
<dbReference type="SUPFAM" id="SSF88697">
    <property type="entry name" value="PUA domain-like"/>
    <property type="match status" value="1"/>
</dbReference>
<feature type="domain" description="ASCH" evidence="1">
    <location>
        <begin position="53"/>
        <end position="164"/>
    </location>
</feature>
<gene>
    <name evidence="2" type="ORF">E5225_12200</name>
</gene>
<reference evidence="2 3" key="1">
    <citation type="submission" date="2019-04" db="EMBL/GenBank/DDBJ databases">
        <title>Isolation and identification of Cellulomonas shaoxiangyii sp. Nov. isolated from feces of the Tibetan antelopes (Pantholops hodgsonii) in the Qinghai-Tibet plateau of China.</title>
        <authorList>
            <person name="Tian Z."/>
        </authorList>
    </citation>
    <scope>NUCLEOTIDE SEQUENCE [LARGE SCALE GENOMIC DNA]</scope>
    <source>
        <strain evidence="2 3">Z28</strain>
    </source>
</reference>
<dbReference type="Pfam" id="PF04266">
    <property type="entry name" value="ASCH"/>
    <property type="match status" value="1"/>
</dbReference>
<accession>A0A4P7SJD9</accession>
<dbReference type="Proteomes" id="UP000296469">
    <property type="component" value="Chromosome"/>
</dbReference>
<dbReference type="InterPro" id="IPR007374">
    <property type="entry name" value="ASCH_domain"/>
</dbReference>
<dbReference type="PANTHER" id="PTHR39203">
    <property type="entry name" value="CYTOPLASMIC PROTEIN-RELATED"/>
    <property type="match status" value="1"/>
</dbReference>
<dbReference type="InterPro" id="IPR009326">
    <property type="entry name" value="DUF984"/>
</dbReference>
<dbReference type="KEGG" id="celz:E5225_12200"/>
<name>A0A4P7SJD9_9CELL</name>
<dbReference type="SMART" id="SM01022">
    <property type="entry name" value="ASCH"/>
    <property type="match status" value="1"/>
</dbReference>
<proteinExistence type="predicted"/>
<protein>
    <submittedName>
        <fullName evidence="2">ASCH domain-containing protein</fullName>
    </submittedName>
</protein>
<dbReference type="EMBL" id="CP039291">
    <property type="protein sequence ID" value="QCB94210.1"/>
    <property type="molecule type" value="Genomic_DNA"/>
</dbReference>
<dbReference type="PANTHER" id="PTHR39203:SF1">
    <property type="entry name" value="CYTOPLASMIC PROTEIN"/>
    <property type="match status" value="1"/>
</dbReference>
<keyword evidence="3" id="KW-1185">Reference proteome</keyword>
<organism evidence="2 3">
    <name type="scientific">Cellulomonas shaoxiangyii</name>
    <dbReference type="NCBI Taxonomy" id="2566013"/>
    <lineage>
        <taxon>Bacteria</taxon>
        <taxon>Bacillati</taxon>
        <taxon>Actinomycetota</taxon>
        <taxon>Actinomycetes</taxon>
        <taxon>Micrococcales</taxon>
        <taxon>Cellulomonadaceae</taxon>
        <taxon>Cellulomonas</taxon>
    </lineage>
</organism>
<dbReference type="InterPro" id="IPR015947">
    <property type="entry name" value="PUA-like_sf"/>
</dbReference>